<protein>
    <recommendedName>
        <fullName evidence="1">B3/B4 tRNA-binding domain-containing protein</fullName>
    </recommendedName>
</protein>
<dbReference type="InterPro" id="IPR020825">
    <property type="entry name" value="Phe-tRNA_synthase-like_B3/B4"/>
</dbReference>
<reference evidence="2 3" key="1">
    <citation type="journal article" date="2015" name="Genome Announc.">
        <title>Expanding the biotechnology potential of lactobacilli through comparative genomics of 213 strains and associated genera.</title>
        <authorList>
            <person name="Sun Z."/>
            <person name="Harris H.M."/>
            <person name="McCann A."/>
            <person name="Guo C."/>
            <person name="Argimon S."/>
            <person name="Zhang W."/>
            <person name="Yang X."/>
            <person name="Jeffery I.B."/>
            <person name="Cooney J.C."/>
            <person name="Kagawa T.F."/>
            <person name="Liu W."/>
            <person name="Song Y."/>
            <person name="Salvetti E."/>
            <person name="Wrobel A."/>
            <person name="Rasinkangas P."/>
            <person name="Parkhill J."/>
            <person name="Rea M.C."/>
            <person name="O'Sullivan O."/>
            <person name="Ritari J."/>
            <person name="Douillard F.P."/>
            <person name="Paul Ross R."/>
            <person name="Yang R."/>
            <person name="Briner A.E."/>
            <person name="Felis G.E."/>
            <person name="de Vos W.M."/>
            <person name="Barrangou R."/>
            <person name="Klaenhammer T.R."/>
            <person name="Caufield P.W."/>
            <person name="Cui Y."/>
            <person name="Zhang H."/>
            <person name="O'Toole P.W."/>
        </authorList>
    </citation>
    <scope>NUCLEOTIDE SEQUENCE [LARGE SCALE GENOMIC DNA]</scope>
    <source>
        <strain evidence="2 3">DSM 19682</strain>
    </source>
</reference>
<dbReference type="SMART" id="SM00873">
    <property type="entry name" value="B3_4"/>
    <property type="match status" value="1"/>
</dbReference>
<dbReference type="OrthoDB" id="9789812at2"/>
<dbReference type="PANTHER" id="PTHR39209:SF2">
    <property type="entry name" value="CYTOPLASMIC PROTEIN"/>
    <property type="match status" value="1"/>
</dbReference>
<dbReference type="InterPro" id="IPR005146">
    <property type="entry name" value="B3/B4_tRNA-bd"/>
</dbReference>
<gene>
    <name evidence="2" type="ORF">FD03_GL002365</name>
</gene>
<dbReference type="RefSeq" id="WP_025023902.1">
    <property type="nucleotide sequence ID" value="NZ_AZDZ01000022.1"/>
</dbReference>
<comment type="caution">
    <text evidence="2">The sequence shown here is derived from an EMBL/GenBank/DDBJ whole genome shotgun (WGS) entry which is preliminary data.</text>
</comment>
<dbReference type="SUPFAM" id="SSF56037">
    <property type="entry name" value="PheT/TilS domain"/>
    <property type="match status" value="1"/>
</dbReference>
<proteinExistence type="predicted"/>
<dbReference type="Proteomes" id="UP000051248">
    <property type="component" value="Unassembled WGS sequence"/>
</dbReference>
<dbReference type="PATRIC" id="fig|1423775.4.peg.2406"/>
<evidence type="ECO:0000259" key="1">
    <source>
        <dbReference type="SMART" id="SM00873"/>
    </source>
</evidence>
<evidence type="ECO:0000313" key="2">
    <source>
        <dbReference type="EMBL" id="KRK78589.1"/>
    </source>
</evidence>
<dbReference type="Pfam" id="PF03483">
    <property type="entry name" value="B3_4"/>
    <property type="match status" value="1"/>
</dbReference>
<keyword evidence="3" id="KW-1185">Reference proteome</keyword>
<sequence>MDFKLNQSLVDLGITDIVVAKVSGIDLSQPLNDDILNKLGTNEKRALDTDLDDLRDNPIINGYVEMVKKIGRSLKKNPPTTEALIGNIQHRGSFPRVNSVVDIYNIESLRSYLSIGAHDISKIDFPIEFTVSNKPDIFSPIMAPDKKVAEYDYVYRDQKGILAYLDCRDSELYKIDENTTDVLFVVQGNEATTVQYRMAALTRVCNDLRSIMPDIESKVEVISSEN</sequence>
<name>A0A0R1K4S9_9LACO</name>
<dbReference type="AlphaFoldDB" id="A0A0R1K4S9"/>
<dbReference type="PANTHER" id="PTHR39209">
    <property type="match status" value="1"/>
</dbReference>
<feature type="domain" description="B3/B4 tRNA-binding" evidence="1">
    <location>
        <begin position="60"/>
        <end position="213"/>
    </location>
</feature>
<dbReference type="EMBL" id="AZDZ01000022">
    <property type="protein sequence ID" value="KRK78589.1"/>
    <property type="molecule type" value="Genomic_DNA"/>
</dbReference>
<organism evidence="2 3">
    <name type="scientific">Companilactobacillus nodensis DSM 19682 = JCM 14932 = NBRC 107160</name>
    <dbReference type="NCBI Taxonomy" id="1423775"/>
    <lineage>
        <taxon>Bacteria</taxon>
        <taxon>Bacillati</taxon>
        <taxon>Bacillota</taxon>
        <taxon>Bacilli</taxon>
        <taxon>Lactobacillales</taxon>
        <taxon>Lactobacillaceae</taxon>
        <taxon>Companilactobacillus</taxon>
    </lineage>
</organism>
<evidence type="ECO:0000313" key="3">
    <source>
        <dbReference type="Proteomes" id="UP000051248"/>
    </source>
</evidence>
<dbReference type="eggNOG" id="COG3382">
    <property type="taxonomic scope" value="Bacteria"/>
</dbReference>
<accession>A0A0R1K4S9</accession>
<dbReference type="Gene3D" id="3.50.40.10">
    <property type="entry name" value="Phenylalanyl-trna Synthetase, Chain B, domain 3"/>
    <property type="match status" value="1"/>
</dbReference>
<dbReference type="GO" id="GO:0004826">
    <property type="term" value="F:phenylalanine-tRNA ligase activity"/>
    <property type="evidence" value="ECO:0007669"/>
    <property type="project" value="InterPro"/>
</dbReference>
<dbReference type="STRING" id="1423775.FD03_GL002365"/>
<dbReference type="GO" id="GO:0003723">
    <property type="term" value="F:RNA binding"/>
    <property type="evidence" value="ECO:0007669"/>
    <property type="project" value="InterPro"/>
</dbReference>